<evidence type="ECO:0000256" key="9">
    <source>
        <dbReference type="ARBA" id="ARBA00023328"/>
    </source>
</evidence>
<evidence type="ECO:0000256" key="7">
    <source>
        <dbReference type="ARBA" id="ARBA00023242"/>
    </source>
</evidence>
<evidence type="ECO:0000313" key="11">
    <source>
        <dbReference type="EMBL" id="KAG6387835.1"/>
    </source>
</evidence>
<keyword evidence="6" id="KW-0995">Kinetochore</keyword>
<evidence type="ECO:0000256" key="6">
    <source>
        <dbReference type="ARBA" id="ARBA00022838"/>
    </source>
</evidence>
<keyword evidence="7" id="KW-0539">Nucleus</keyword>
<dbReference type="Proteomes" id="UP000298416">
    <property type="component" value="Unassembled WGS sequence"/>
</dbReference>
<organism evidence="11">
    <name type="scientific">Salvia splendens</name>
    <name type="common">Scarlet sage</name>
    <dbReference type="NCBI Taxonomy" id="180675"/>
    <lineage>
        <taxon>Eukaryota</taxon>
        <taxon>Viridiplantae</taxon>
        <taxon>Streptophyta</taxon>
        <taxon>Embryophyta</taxon>
        <taxon>Tracheophyta</taxon>
        <taxon>Spermatophyta</taxon>
        <taxon>Magnoliopsida</taxon>
        <taxon>eudicotyledons</taxon>
        <taxon>Gunneridae</taxon>
        <taxon>Pentapetalae</taxon>
        <taxon>asterids</taxon>
        <taxon>lamiids</taxon>
        <taxon>Lamiales</taxon>
        <taxon>Lamiaceae</taxon>
        <taxon>Nepetoideae</taxon>
        <taxon>Mentheae</taxon>
        <taxon>Salviinae</taxon>
        <taxon>Salvia</taxon>
        <taxon>Salvia subgen. Calosphace</taxon>
        <taxon>core Calosphace</taxon>
    </lineage>
</organism>
<reference evidence="11" key="2">
    <citation type="submission" date="2020-08" db="EMBL/GenBank/DDBJ databases">
        <title>Plant Genome Project.</title>
        <authorList>
            <person name="Zhang R.-G."/>
        </authorList>
    </citation>
    <scope>NUCLEOTIDE SEQUENCE</scope>
    <source>
        <strain evidence="11">Huo1</strain>
        <tissue evidence="11">Leaf</tissue>
    </source>
</reference>
<dbReference type="OrthoDB" id="506494at2759"/>
<evidence type="ECO:0000256" key="2">
    <source>
        <dbReference type="ARBA" id="ARBA00004629"/>
    </source>
</evidence>
<keyword evidence="10" id="KW-0175">Coiled coil</keyword>
<dbReference type="EMBL" id="PNBA02000021">
    <property type="protein sequence ID" value="KAG6387835.1"/>
    <property type="molecule type" value="Genomic_DNA"/>
</dbReference>
<evidence type="ECO:0000256" key="3">
    <source>
        <dbReference type="ARBA" id="ARBA00022454"/>
    </source>
</evidence>
<evidence type="ECO:0000256" key="4">
    <source>
        <dbReference type="ARBA" id="ARBA00022618"/>
    </source>
</evidence>
<feature type="coiled-coil region" evidence="10">
    <location>
        <begin position="112"/>
        <end position="163"/>
    </location>
</feature>
<keyword evidence="8" id="KW-0131">Cell cycle</keyword>
<dbReference type="GO" id="GO:0000444">
    <property type="term" value="C:MIS12/MIND type complex"/>
    <property type="evidence" value="ECO:0007669"/>
    <property type="project" value="InterPro"/>
</dbReference>
<dbReference type="AlphaFoldDB" id="A0A8X8W4G1"/>
<evidence type="ECO:0000256" key="1">
    <source>
        <dbReference type="ARBA" id="ARBA00004123"/>
    </source>
</evidence>
<dbReference type="GO" id="GO:0051301">
    <property type="term" value="P:cell division"/>
    <property type="evidence" value="ECO:0007669"/>
    <property type="project" value="UniProtKB-KW"/>
</dbReference>
<keyword evidence="9" id="KW-0137">Centromere</keyword>
<sequence length="173" mass="19768">MENSGSVPGLRQTNLKKSFDRSLRSLFTACSFEEFRKAFPSFTASEQDRLHQLFAQVVSSLHQDIEEQFESIFVGTQAGEILDTVEELVEEQTLDPLHSKKSNVEETAKKLLEAKKNEVNHLKGLLEKAEKKKCEMKARVEQLKKEKQDFSGAENLVNELKNNNLNYLTGYQT</sequence>
<accession>A0A8X8W4G1</accession>
<dbReference type="InterPro" id="IPR007128">
    <property type="entry name" value="PMF1/Nnf1"/>
</dbReference>
<comment type="caution">
    <text evidence="11">The sequence shown here is derived from an EMBL/GenBank/DDBJ whole genome shotgun (WGS) entry which is preliminary data.</text>
</comment>
<comment type="subcellular location">
    <subcellularLocation>
        <location evidence="2">Chromosome</location>
        <location evidence="2">Centromere</location>
        <location evidence="2">Kinetochore</location>
    </subcellularLocation>
    <subcellularLocation>
        <location evidence="1">Nucleus</location>
    </subcellularLocation>
</comment>
<proteinExistence type="predicted"/>
<gene>
    <name evidence="11" type="ORF">SASPL_153029</name>
</gene>
<evidence type="ECO:0000256" key="10">
    <source>
        <dbReference type="SAM" id="Coils"/>
    </source>
</evidence>
<protein>
    <submittedName>
        <fullName evidence="11">Uncharacterized protein</fullName>
    </submittedName>
</protein>
<reference evidence="11" key="1">
    <citation type="submission" date="2018-01" db="EMBL/GenBank/DDBJ databases">
        <authorList>
            <person name="Mao J.F."/>
        </authorList>
    </citation>
    <scope>NUCLEOTIDE SEQUENCE</scope>
    <source>
        <strain evidence="11">Huo1</strain>
        <tissue evidence="11">Leaf</tissue>
    </source>
</reference>
<evidence type="ECO:0000313" key="12">
    <source>
        <dbReference type="Proteomes" id="UP000298416"/>
    </source>
</evidence>
<dbReference type="PANTHER" id="PTHR15459:SF3">
    <property type="entry name" value="POLYAMINE-MODULATED FACTOR 1"/>
    <property type="match status" value="1"/>
</dbReference>
<name>A0A8X8W4G1_SALSN</name>
<keyword evidence="12" id="KW-1185">Reference proteome</keyword>
<keyword evidence="4" id="KW-0132">Cell division</keyword>
<evidence type="ECO:0000256" key="5">
    <source>
        <dbReference type="ARBA" id="ARBA00022776"/>
    </source>
</evidence>
<dbReference type="GO" id="GO:0007059">
    <property type="term" value="P:chromosome segregation"/>
    <property type="evidence" value="ECO:0007669"/>
    <property type="project" value="TreeGrafter"/>
</dbReference>
<keyword evidence="5" id="KW-0498">Mitosis</keyword>
<keyword evidence="3" id="KW-0158">Chromosome</keyword>
<dbReference type="PANTHER" id="PTHR15459">
    <property type="entry name" value="POLYAMINE-MODULATED FACTOR 1"/>
    <property type="match status" value="1"/>
</dbReference>
<dbReference type="GO" id="GO:0005634">
    <property type="term" value="C:nucleus"/>
    <property type="evidence" value="ECO:0007669"/>
    <property type="project" value="UniProtKB-SubCell"/>
</dbReference>
<evidence type="ECO:0000256" key="8">
    <source>
        <dbReference type="ARBA" id="ARBA00023306"/>
    </source>
</evidence>